<dbReference type="InterPro" id="IPR017703">
    <property type="entry name" value="YgfZ/GCV_T_CS"/>
</dbReference>
<dbReference type="PANTHER" id="PTHR22602:SF0">
    <property type="entry name" value="TRANSFERASE CAF17, MITOCHONDRIAL-RELATED"/>
    <property type="match status" value="1"/>
</dbReference>
<dbReference type="Proteomes" id="UP000320593">
    <property type="component" value="Unassembled WGS sequence"/>
</dbReference>
<dbReference type="PIRSF" id="PIRSF006487">
    <property type="entry name" value="GcvT"/>
    <property type="match status" value="1"/>
</dbReference>
<comment type="caution">
    <text evidence="3">The sequence shown here is derived from an EMBL/GenBank/DDBJ whole genome shotgun (WGS) entry which is preliminary data.</text>
</comment>
<keyword evidence="1" id="KW-0809">Transit peptide</keyword>
<reference evidence="3 4" key="1">
    <citation type="submission" date="2019-07" db="EMBL/GenBank/DDBJ databases">
        <title>Genomic Encyclopedia of Archaeal and Bacterial Type Strains, Phase II (KMG-II): from individual species to whole genera.</title>
        <authorList>
            <person name="Goeker M."/>
        </authorList>
    </citation>
    <scope>NUCLEOTIDE SEQUENCE [LARGE SCALE GENOMIC DNA]</scope>
    <source>
        <strain evidence="3 4">ATCC BAA-252</strain>
    </source>
</reference>
<dbReference type="InterPro" id="IPR027266">
    <property type="entry name" value="TrmE/GcvT-like"/>
</dbReference>
<dbReference type="OrthoDB" id="9796287at2"/>
<dbReference type="Gene3D" id="3.30.1360.120">
    <property type="entry name" value="Probable tRNA modification gtpase trme, domain 1"/>
    <property type="match status" value="2"/>
</dbReference>
<evidence type="ECO:0000313" key="3">
    <source>
        <dbReference type="EMBL" id="TWI87691.1"/>
    </source>
</evidence>
<proteinExistence type="predicted"/>
<accession>A0A562T1W9</accession>
<dbReference type="InterPro" id="IPR057460">
    <property type="entry name" value="CAF17_C"/>
</dbReference>
<protein>
    <recommendedName>
        <fullName evidence="2">CAF17 C-terminal domain-containing protein</fullName>
    </recommendedName>
</protein>
<dbReference type="SUPFAM" id="SSF103025">
    <property type="entry name" value="Folate-binding domain"/>
    <property type="match status" value="1"/>
</dbReference>
<dbReference type="AlphaFoldDB" id="A0A562T1W9"/>
<evidence type="ECO:0000256" key="1">
    <source>
        <dbReference type="ARBA" id="ARBA00022946"/>
    </source>
</evidence>
<dbReference type="NCBIfam" id="TIGR03317">
    <property type="entry name" value="ygfZ_signature"/>
    <property type="match status" value="1"/>
</dbReference>
<name>A0A562T1W9_9HYPH</name>
<dbReference type="GO" id="GO:0016226">
    <property type="term" value="P:iron-sulfur cluster assembly"/>
    <property type="evidence" value="ECO:0007669"/>
    <property type="project" value="TreeGrafter"/>
</dbReference>
<gene>
    <name evidence="3" type="ORF">JM93_02260</name>
</gene>
<dbReference type="InterPro" id="IPR045179">
    <property type="entry name" value="YgfZ/GcvT"/>
</dbReference>
<organism evidence="3 4">
    <name type="scientific">Roseibium hamelinense</name>
    <dbReference type="NCBI Taxonomy" id="150831"/>
    <lineage>
        <taxon>Bacteria</taxon>
        <taxon>Pseudomonadati</taxon>
        <taxon>Pseudomonadota</taxon>
        <taxon>Alphaproteobacteria</taxon>
        <taxon>Hyphomicrobiales</taxon>
        <taxon>Stappiaceae</taxon>
        <taxon>Roseibium</taxon>
    </lineage>
</organism>
<sequence>MFFTPLENRGLLRISGDPAHDFLQNLVTTDLSIVDKNGAAFSGLLTPQGKIQFDFFIVKSGESYLIEVDRTVLQDLKKRLTFYRLRTKVEIDVAEQAVFAVWDSEIFHLDGALVFRDPRLDELGYRVIGQKETVSSGLQTVGGTSATFENYQLHRLKLGVPESSTDFSLSDIFPHDADMDALQGVSFSKGCYVGQEIVSRMQHRGTARKRFVKLRSKAELPEAGSDVMADGKSVGHIGSHVKDGDTSISVALLRLDKVRAALDKGATITCGEAPVEVDLPAWATFDWPETTKADH</sequence>
<dbReference type="PANTHER" id="PTHR22602">
    <property type="entry name" value="TRANSFERASE CAF17, MITOCHONDRIAL-RELATED"/>
    <property type="match status" value="1"/>
</dbReference>
<dbReference type="RefSeq" id="WP_145343226.1">
    <property type="nucleotide sequence ID" value="NZ_SMLY01000050.1"/>
</dbReference>
<evidence type="ECO:0000259" key="2">
    <source>
        <dbReference type="Pfam" id="PF25455"/>
    </source>
</evidence>
<evidence type="ECO:0000313" key="4">
    <source>
        <dbReference type="Proteomes" id="UP000320593"/>
    </source>
</evidence>
<dbReference type="EMBL" id="VLLF01000004">
    <property type="protein sequence ID" value="TWI87691.1"/>
    <property type="molecule type" value="Genomic_DNA"/>
</dbReference>
<dbReference type="Pfam" id="PF25455">
    <property type="entry name" value="Beta-barrel_CAF17_C"/>
    <property type="match status" value="1"/>
</dbReference>
<keyword evidence="4" id="KW-1185">Reference proteome</keyword>
<feature type="domain" description="CAF17 C-terminal" evidence="2">
    <location>
        <begin position="208"/>
        <end position="284"/>
    </location>
</feature>